<sequence>MDVRTVSRSPHNAGLRRWRSFLAPLVGVAGVRLAESLPVWDVAAIGEGETTLLALVDAMGDPAGISGPTFRDPAGVIGRTGRPQRRSLDDFRGFSLKWDRFNALEITRGCIFPARSNLNYYMWRAWTALIMTWFA</sequence>
<comment type="caution">
    <text evidence="1">The sequence shown here is derived from an EMBL/GenBank/DDBJ whole genome shotgun (WGS) entry which is preliminary data.</text>
</comment>
<dbReference type="Proteomes" id="UP000636960">
    <property type="component" value="Unassembled WGS sequence"/>
</dbReference>
<gene>
    <name evidence="1" type="ORF">Ari01nite_98620</name>
</gene>
<evidence type="ECO:0000313" key="2">
    <source>
        <dbReference type="Proteomes" id="UP000636960"/>
    </source>
</evidence>
<dbReference type="EMBL" id="BOMV01000134">
    <property type="protein sequence ID" value="GIF02398.1"/>
    <property type="molecule type" value="Genomic_DNA"/>
</dbReference>
<dbReference type="AlphaFoldDB" id="A0A919N2X4"/>
<protein>
    <submittedName>
        <fullName evidence="1">Uncharacterized protein</fullName>
    </submittedName>
</protein>
<organism evidence="1 2">
    <name type="scientific">Paractinoplanes rishiriensis</name>
    <dbReference type="NCBI Taxonomy" id="1050105"/>
    <lineage>
        <taxon>Bacteria</taxon>
        <taxon>Bacillati</taxon>
        <taxon>Actinomycetota</taxon>
        <taxon>Actinomycetes</taxon>
        <taxon>Micromonosporales</taxon>
        <taxon>Micromonosporaceae</taxon>
        <taxon>Paractinoplanes</taxon>
    </lineage>
</organism>
<evidence type="ECO:0000313" key="1">
    <source>
        <dbReference type="EMBL" id="GIF02398.1"/>
    </source>
</evidence>
<reference evidence="1" key="1">
    <citation type="submission" date="2021-01" db="EMBL/GenBank/DDBJ databases">
        <title>Whole genome shotgun sequence of Actinoplanes rishiriensis NBRC 108556.</title>
        <authorList>
            <person name="Komaki H."/>
            <person name="Tamura T."/>
        </authorList>
    </citation>
    <scope>NUCLEOTIDE SEQUENCE</scope>
    <source>
        <strain evidence="1">NBRC 108556</strain>
    </source>
</reference>
<accession>A0A919N2X4</accession>
<keyword evidence="2" id="KW-1185">Reference proteome</keyword>
<proteinExistence type="predicted"/>
<name>A0A919N2X4_9ACTN</name>